<dbReference type="SUPFAM" id="SSF52540">
    <property type="entry name" value="P-loop containing nucleoside triphosphate hydrolases"/>
    <property type="match status" value="1"/>
</dbReference>
<keyword evidence="1" id="KW-0547">Nucleotide-binding</keyword>
<reference evidence="4 5" key="1">
    <citation type="submission" date="2023-03" db="EMBL/GenBank/DDBJ databases">
        <title>Paludisphaera mucosa sp. nov. a novel planctomycete from northern fen.</title>
        <authorList>
            <person name="Ivanova A."/>
        </authorList>
    </citation>
    <scope>NUCLEOTIDE SEQUENCE [LARGE SCALE GENOMIC DNA]</scope>
    <source>
        <strain evidence="4 5">Pla2</strain>
    </source>
</reference>
<dbReference type="Proteomes" id="UP001216907">
    <property type="component" value="Unassembled WGS sequence"/>
</dbReference>
<gene>
    <name evidence="4" type="ORF">PZE19_13245</name>
</gene>
<evidence type="ECO:0000313" key="4">
    <source>
        <dbReference type="EMBL" id="MDG3004748.1"/>
    </source>
</evidence>
<name>A0ABT6FAY4_9BACT</name>
<dbReference type="EMBL" id="JARRAG010000002">
    <property type="protein sequence ID" value="MDG3004748.1"/>
    <property type="molecule type" value="Genomic_DNA"/>
</dbReference>
<dbReference type="InterPro" id="IPR011006">
    <property type="entry name" value="CheY-like_superfamily"/>
</dbReference>
<evidence type="ECO:0000256" key="2">
    <source>
        <dbReference type="ARBA" id="ARBA00022840"/>
    </source>
</evidence>
<sequence length="401" mass="42390">MSCFIVADDEAIAARIRAVLAFQKRDCPRANVLPTDQAVARLGREQGVEVVVAVLPPDPATALELLSRLVPTAGGGLLAVGPTSDARLVLQAHRIGVRDYLDKGDLEVELAASIERLAAAPRAAKLLGRIVAVLAPSGGSGSSTIAANLAAALAAEHGSAGLFDLKLEAGDLAALFDVKPSFTLADLCKTDVPFDKVMLERSFARHESGVSLLAAPRRLADAGLVRPEGVARALDLARSIFPHVVVDVDHTFREEQLVALRLADVVLVVFRLDFNSLRNVCRTSEHLGRMGVGGDRIRLVVNRAGQPGEVPRAKAEEALGGKIAHAVPEDARTVARANNNGVPLVIESPSSKVARSVVQLAQSLGAPHGPADARAGREVPRRVWRPWRRGDAIPPAPRNAP</sequence>
<evidence type="ECO:0008006" key="6">
    <source>
        <dbReference type="Google" id="ProtNLM"/>
    </source>
</evidence>
<protein>
    <recommendedName>
        <fullName evidence="6">Septum site-determining protein MinD</fullName>
    </recommendedName>
</protein>
<keyword evidence="5" id="KW-1185">Reference proteome</keyword>
<proteinExistence type="predicted"/>
<organism evidence="4 5">
    <name type="scientific">Paludisphaera mucosa</name>
    <dbReference type="NCBI Taxonomy" id="3030827"/>
    <lineage>
        <taxon>Bacteria</taxon>
        <taxon>Pseudomonadati</taxon>
        <taxon>Planctomycetota</taxon>
        <taxon>Planctomycetia</taxon>
        <taxon>Isosphaerales</taxon>
        <taxon>Isosphaeraceae</taxon>
        <taxon>Paludisphaera</taxon>
    </lineage>
</organism>
<dbReference type="Gene3D" id="3.40.50.2300">
    <property type="match status" value="1"/>
</dbReference>
<dbReference type="Gene3D" id="3.40.50.300">
    <property type="entry name" value="P-loop containing nucleotide triphosphate hydrolases"/>
    <property type="match status" value="1"/>
</dbReference>
<evidence type="ECO:0000256" key="3">
    <source>
        <dbReference type="SAM" id="MobiDB-lite"/>
    </source>
</evidence>
<dbReference type="InterPro" id="IPR027417">
    <property type="entry name" value="P-loop_NTPase"/>
</dbReference>
<keyword evidence="2" id="KW-0067">ATP-binding</keyword>
<dbReference type="PANTHER" id="PTHR43384">
    <property type="entry name" value="SEPTUM SITE-DETERMINING PROTEIN MIND HOMOLOG, CHLOROPLASTIC-RELATED"/>
    <property type="match status" value="1"/>
</dbReference>
<evidence type="ECO:0000313" key="5">
    <source>
        <dbReference type="Proteomes" id="UP001216907"/>
    </source>
</evidence>
<comment type="caution">
    <text evidence="4">The sequence shown here is derived from an EMBL/GenBank/DDBJ whole genome shotgun (WGS) entry which is preliminary data.</text>
</comment>
<evidence type="ECO:0000256" key="1">
    <source>
        <dbReference type="ARBA" id="ARBA00022741"/>
    </source>
</evidence>
<dbReference type="InterPro" id="IPR050625">
    <property type="entry name" value="ParA/MinD_ATPase"/>
</dbReference>
<dbReference type="SUPFAM" id="SSF52172">
    <property type="entry name" value="CheY-like"/>
    <property type="match status" value="1"/>
</dbReference>
<dbReference type="RefSeq" id="WP_277861101.1">
    <property type="nucleotide sequence ID" value="NZ_JARRAG010000002.1"/>
</dbReference>
<feature type="region of interest" description="Disordered" evidence="3">
    <location>
        <begin position="364"/>
        <end position="401"/>
    </location>
</feature>
<accession>A0ABT6FAY4</accession>
<dbReference type="PANTHER" id="PTHR43384:SF6">
    <property type="entry name" value="SEPTUM SITE-DETERMINING PROTEIN MIND HOMOLOG, CHLOROPLASTIC"/>
    <property type="match status" value="1"/>
</dbReference>